<sequence>MEHSPAEAVAAIIAALTSRAKKWPLMVLRAYIDDSFEKDRTGWFVLAGFIAEPEEWSRFSSDWKILLPWAPHNKNGVREFKASAMMARPSREETIAPFTRAIDELVATPIFSAVSFREFETACSRFKINGTDLNFLKDIFIIRFCFQALLDGLAVGRDLFNELLPSNVEIDFIFDYSSESNRLIRGWNASKPHENLGGIYGKPPIFENSEECMPLQAADYLAWSTRASLNRALIDSHRNLNIDISIGAGIDRKLKYRKSIGLILPEKA</sequence>
<dbReference type="Pfam" id="PF12686">
    <property type="entry name" value="DUF3800"/>
    <property type="match status" value="1"/>
</dbReference>
<gene>
    <name evidence="1" type="ORF">KIP89_17080</name>
</gene>
<proteinExistence type="predicted"/>
<accession>A0ABS5RAY1</accession>
<dbReference type="Proteomes" id="UP001166585">
    <property type="component" value="Unassembled WGS sequence"/>
</dbReference>
<evidence type="ECO:0000313" key="2">
    <source>
        <dbReference type="Proteomes" id="UP001166585"/>
    </source>
</evidence>
<protein>
    <submittedName>
        <fullName evidence="1">DUF3800 domain-containing protein</fullName>
    </submittedName>
</protein>
<dbReference type="RefSeq" id="WP_213756790.1">
    <property type="nucleotide sequence ID" value="NZ_JAHCQH010000021.1"/>
</dbReference>
<dbReference type="InterPro" id="IPR024524">
    <property type="entry name" value="DUF3800"/>
</dbReference>
<evidence type="ECO:0000313" key="1">
    <source>
        <dbReference type="EMBL" id="MBS9478824.1"/>
    </source>
</evidence>
<dbReference type="EMBL" id="JAHCQH010000021">
    <property type="protein sequence ID" value="MBS9478824.1"/>
    <property type="molecule type" value="Genomic_DNA"/>
</dbReference>
<name>A0ABS5RAY1_9HYPH</name>
<reference evidence="1" key="1">
    <citation type="submission" date="2021-05" db="EMBL/GenBank/DDBJ databases">
        <authorList>
            <person name="Sun Q."/>
            <person name="Inoue M."/>
        </authorList>
    </citation>
    <scope>NUCLEOTIDE SEQUENCE</scope>
    <source>
        <strain evidence="1">VKM B-3255</strain>
    </source>
</reference>
<organism evidence="1 2">
    <name type="scientific">Ancylobacter radicis</name>
    <dbReference type="NCBI Taxonomy" id="2836179"/>
    <lineage>
        <taxon>Bacteria</taxon>
        <taxon>Pseudomonadati</taxon>
        <taxon>Pseudomonadota</taxon>
        <taxon>Alphaproteobacteria</taxon>
        <taxon>Hyphomicrobiales</taxon>
        <taxon>Xanthobacteraceae</taxon>
        <taxon>Ancylobacter</taxon>
    </lineage>
</organism>
<keyword evidence="2" id="KW-1185">Reference proteome</keyword>
<comment type="caution">
    <text evidence="1">The sequence shown here is derived from an EMBL/GenBank/DDBJ whole genome shotgun (WGS) entry which is preliminary data.</text>
</comment>